<evidence type="ECO:0000313" key="6">
    <source>
        <dbReference type="Proteomes" id="UP000295455"/>
    </source>
</evidence>
<dbReference type="InterPro" id="IPR033120">
    <property type="entry name" value="HOTDOG_ACOT"/>
</dbReference>
<name>A0A4R1RKD0_9FLAO</name>
<dbReference type="InterPro" id="IPR029069">
    <property type="entry name" value="HotDog_dom_sf"/>
</dbReference>
<keyword evidence="6" id="KW-1185">Reference proteome</keyword>
<reference evidence="5 6" key="1">
    <citation type="submission" date="2019-03" db="EMBL/GenBank/DDBJ databases">
        <title>Genomic Encyclopedia of Type Strains, Phase IV (KMG-IV): sequencing the most valuable type-strain genomes for metagenomic binning, comparative biology and taxonomic classification.</title>
        <authorList>
            <person name="Goeker M."/>
        </authorList>
    </citation>
    <scope>NUCLEOTIDE SEQUENCE [LARGE SCALE GENOMIC DNA]</scope>
    <source>
        <strain evidence="5 6">DSM 18792</strain>
    </source>
</reference>
<dbReference type="GO" id="GO:0005829">
    <property type="term" value="C:cytosol"/>
    <property type="evidence" value="ECO:0007669"/>
    <property type="project" value="TreeGrafter"/>
</dbReference>
<organism evidence="5 6">
    <name type="scientific">Mariniflexile fucanivorans</name>
    <dbReference type="NCBI Taxonomy" id="264023"/>
    <lineage>
        <taxon>Bacteria</taxon>
        <taxon>Pseudomonadati</taxon>
        <taxon>Bacteroidota</taxon>
        <taxon>Flavobacteriia</taxon>
        <taxon>Flavobacteriales</taxon>
        <taxon>Flavobacteriaceae</taxon>
        <taxon>Mariniflexile</taxon>
    </lineage>
</organism>
<dbReference type="SUPFAM" id="SSF54637">
    <property type="entry name" value="Thioesterase/thiol ester dehydrase-isomerase"/>
    <property type="match status" value="1"/>
</dbReference>
<dbReference type="InterPro" id="IPR006683">
    <property type="entry name" value="Thioestr_dom"/>
</dbReference>
<gene>
    <name evidence="5" type="ORF">EV196_10343</name>
</gene>
<keyword evidence="2 3" id="KW-0378">Hydrolase</keyword>
<evidence type="ECO:0000256" key="1">
    <source>
        <dbReference type="ARBA" id="ARBA00010458"/>
    </source>
</evidence>
<evidence type="ECO:0000313" key="5">
    <source>
        <dbReference type="EMBL" id="TCL66634.1"/>
    </source>
</evidence>
<dbReference type="AlphaFoldDB" id="A0A4R1RKD0"/>
<evidence type="ECO:0000256" key="2">
    <source>
        <dbReference type="ARBA" id="ARBA00022801"/>
    </source>
</evidence>
<sequence>MHLEERIEKSETKQFKVVFPNTLNDHETLFGGVAMKWMDEVAYITAVRFSRLKMVTISTDKIKFKHAIKPGTIAEITGKVVNMDKFKLDIQVEIWVENMHSYDRLKAVESVFTFAAINENGKLISLKDMRLEPEFN</sequence>
<dbReference type="OrthoDB" id="9791628at2"/>
<comment type="caution">
    <text evidence="5">The sequence shown here is derived from an EMBL/GenBank/DDBJ whole genome shotgun (WGS) entry which is preliminary data.</text>
</comment>
<dbReference type="InterPro" id="IPR040170">
    <property type="entry name" value="Cytosol_ACT"/>
</dbReference>
<dbReference type="PROSITE" id="PS51770">
    <property type="entry name" value="HOTDOG_ACOT"/>
    <property type="match status" value="1"/>
</dbReference>
<dbReference type="Proteomes" id="UP000295455">
    <property type="component" value="Unassembled WGS sequence"/>
</dbReference>
<dbReference type="GO" id="GO:0006637">
    <property type="term" value="P:acyl-CoA metabolic process"/>
    <property type="evidence" value="ECO:0007669"/>
    <property type="project" value="TreeGrafter"/>
</dbReference>
<dbReference type="CDD" id="cd03442">
    <property type="entry name" value="BFIT_BACH"/>
    <property type="match status" value="1"/>
</dbReference>
<dbReference type="GO" id="GO:0009062">
    <property type="term" value="P:fatty acid catabolic process"/>
    <property type="evidence" value="ECO:0007669"/>
    <property type="project" value="TreeGrafter"/>
</dbReference>
<dbReference type="PANTHER" id="PTHR11049:SF24">
    <property type="entry name" value="CYTOSOLIC ACYL COENZYME A THIOESTER HYDROLASE"/>
    <property type="match status" value="1"/>
</dbReference>
<proteinExistence type="inferred from homology"/>
<dbReference type="Gene3D" id="3.10.129.10">
    <property type="entry name" value="Hotdog Thioesterase"/>
    <property type="match status" value="1"/>
</dbReference>
<dbReference type="PANTHER" id="PTHR11049">
    <property type="entry name" value="ACYL COENZYME A THIOESTER HYDROLASE"/>
    <property type="match status" value="1"/>
</dbReference>
<feature type="domain" description="HotDog ACOT-type" evidence="4">
    <location>
        <begin position="8"/>
        <end position="120"/>
    </location>
</feature>
<protein>
    <submittedName>
        <fullName evidence="5">Acyl-CoA hydrolase</fullName>
    </submittedName>
</protein>
<dbReference type="GO" id="GO:0052816">
    <property type="term" value="F:long-chain fatty acyl-CoA hydrolase activity"/>
    <property type="evidence" value="ECO:0007669"/>
    <property type="project" value="TreeGrafter"/>
</dbReference>
<dbReference type="Pfam" id="PF03061">
    <property type="entry name" value="4HBT"/>
    <property type="match status" value="1"/>
</dbReference>
<evidence type="ECO:0000259" key="4">
    <source>
        <dbReference type="PROSITE" id="PS51770"/>
    </source>
</evidence>
<dbReference type="RefSeq" id="WP_132216701.1">
    <property type="nucleotide sequence ID" value="NZ_OX156936.1"/>
</dbReference>
<comment type="similarity">
    <text evidence="1">Belongs to the acyl coenzyme A hydrolase family.</text>
</comment>
<accession>A0A4R1RKD0</accession>
<dbReference type="EMBL" id="SLUP01000003">
    <property type="protein sequence ID" value="TCL66634.1"/>
    <property type="molecule type" value="Genomic_DNA"/>
</dbReference>
<evidence type="ECO:0000256" key="3">
    <source>
        <dbReference type="PROSITE-ProRule" id="PRU01106"/>
    </source>
</evidence>